<dbReference type="EMBL" id="WCTR01000004">
    <property type="protein sequence ID" value="KAB4214316.1"/>
    <property type="molecule type" value="Genomic_DNA"/>
</dbReference>
<dbReference type="Gene3D" id="3.40.470.10">
    <property type="entry name" value="Uracil-DNA glycosylase-like domain"/>
    <property type="match status" value="1"/>
</dbReference>
<dbReference type="RefSeq" id="WP_005835840.1">
    <property type="nucleotide sequence ID" value="NZ_CAXTXF010000018.1"/>
</dbReference>
<accession>A0A7J5HNT6</accession>
<reference evidence="1 2" key="1">
    <citation type="journal article" date="2019" name="Nat. Med.">
        <title>A library of human gut bacterial isolates paired with longitudinal multiomics data enables mechanistic microbiome research.</title>
        <authorList>
            <person name="Poyet M."/>
            <person name="Groussin M."/>
            <person name="Gibbons S.M."/>
            <person name="Avila-Pacheco J."/>
            <person name="Jiang X."/>
            <person name="Kearney S.M."/>
            <person name="Perrotta A.R."/>
            <person name="Berdy B."/>
            <person name="Zhao S."/>
            <person name="Lieberman T.D."/>
            <person name="Swanson P.K."/>
            <person name="Smith M."/>
            <person name="Roesemann S."/>
            <person name="Alexander J.E."/>
            <person name="Rich S.A."/>
            <person name="Livny J."/>
            <person name="Vlamakis H."/>
            <person name="Clish C."/>
            <person name="Bullock K."/>
            <person name="Deik A."/>
            <person name="Scott J."/>
            <person name="Pierce K.A."/>
            <person name="Xavier R.J."/>
            <person name="Alm E.J."/>
        </authorList>
    </citation>
    <scope>NUCLEOTIDE SEQUENCE [LARGE SCALE GENOMIC DNA]</scope>
    <source>
        <strain evidence="1 2">BIOML-A11</strain>
    </source>
</reference>
<proteinExistence type="predicted"/>
<organism evidence="1 2">
    <name type="scientific">Bacteroides uniformis</name>
    <dbReference type="NCBI Taxonomy" id="820"/>
    <lineage>
        <taxon>Bacteria</taxon>
        <taxon>Pseudomonadati</taxon>
        <taxon>Bacteroidota</taxon>
        <taxon>Bacteroidia</taxon>
        <taxon>Bacteroidales</taxon>
        <taxon>Bacteroidaceae</taxon>
        <taxon>Bacteroides</taxon>
    </lineage>
</organism>
<protein>
    <submittedName>
        <fullName evidence="1">Uracil-DNA glycosylase family protein</fullName>
    </submittedName>
</protein>
<sequence>MEIEQHPLEPFLPGNARLLMLGSFPPQKKRWSMEFYYPNWNNDMWRITGFLFFNDKDYFVDKTKKAFCKERLISFLQEKGIALFDTASAIRRLQDNASDKFLEVVQPTDVPALLHRIPQCKAIVTTGEKATDTLCTQFSIDKPKVGDFTEFLFENHPMRLYRMPSSSRAYPLALGKKAAAYRIMYQDLQML</sequence>
<dbReference type="InterPro" id="IPR036895">
    <property type="entry name" value="Uracil-DNA_glycosylase-like_sf"/>
</dbReference>
<gene>
    <name evidence="1" type="ORF">GAP55_06620</name>
</gene>
<dbReference type="Proteomes" id="UP000466952">
    <property type="component" value="Unassembled WGS sequence"/>
</dbReference>
<evidence type="ECO:0000313" key="2">
    <source>
        <dbReference type="Proteomes" id="UP000466952"/>
    </source>
</evidence>
<dbReference type="SUPFAM" id="SSF52141">
    <property type="entry name" value="Uracil-DNA glycosylase-like"/>
    <property type="match status" value="1"/>
</dbReference>
<dbReference type="CDD" id="cd10032">
    <property type="entry name" value="UDG-F6_HDG"/>
    <property type="match status" value="1"/>
</dbReference>
<name>A0A7J5HNT6_BACUN</name>
<evidence type="ECO:0000313" key="1">
    <source>
        <dbReference type="EMBL" id="KAB4214316.1"/>
    </source>
</evidence>
<dbReference type="AlphaFoldDB" id="A0A7J5HNT6"/>
<comment type="caution">
    <text evidence="1">The sequence shown here is derived from an EMBL/GenBank/DDBJ whole genome shotgun (WGS) entry which is preliminary data.</text>
</comment>